<evidence type="ECO:0000313" key="4">
    <source>
        <dbReference type="Proteomes" id="UP000886812"/>
    </source>
</evidence>
<dbReference type="NCBIfam" id="TIGR02595">
    <property type="entry name" value="PEP_CTERM"/>
    <property type="match status" value="1"/>
</dbReference>
<gene>
    <name evidence="3" type="ORF">IAC75_01535</name>
</gene>
<protein>
    <submittedName>
        <fullName evidence="3">PEP-CTERM sorting domain-containing protein</fullName>
    </submittedName>
</protein>
<feature type="domain" description="Ice-binding protein C-terminal" evidence="2">
    <location>
        <begin position="231"/>
        <end position="255"/>
    </location>
</feature>
<dbReference type="Proteomes" id="UP000886812">
    <property type="component" value="Unassembled WGS sequence"/>
</dbReference>
<evidence type="ECO:0000259" key="2">
    <source>
        <dbReference type="Pfam" id="PF07589"/>
    </source>
</evidence>
<reference evidence="3" key="2">
    <citation type="journal article" date="2021" name="PeerJ">
        <title>Extensive microbial diversity within the chicken gut microbiome revealed by metagenomics and culture.</title>
        <authorList>
            <person name="Gilroy R."/>
            <person name="Ravi A."/>
            <person name="Getino M."/>
            <person name="Pursley I."/>
            <person name="Horton D.L."/>
            <person name="Alikhan N.F."/>
            <person name="Baker D."/>
            <person name="Gharbi K."/>
            <person name="Hall N."/>
            <person name="Watson M."/>
            <person name="Adriaenssens E.M."/>
            <person name="Foster-Nyarko E."/>
            <person name="Jarju S."/>
            <person name="Secka A."/>
            <person name="Antonio M."/>
            <person name="Oren A."/>
            <person name="Chaudhuri R.R."/>
            <person name="La Ragione R."/>
            <person name="Hildebrand F."/>
            <person name="Pallen M.J."/>
        </authorList>
    </citation>
    <scope>NUCLEOTIDE SEQUENCE</scope>
    <source>
        <strain evidence="3">10669</strain>
    </source>
</reference>
<organism evidence="3 4">
    <name type="scientific">Candidatus Spyradosoma merdigallinarum</name>
    <dbReference type="NCBI Taxonomy" id="2840950"/>
    <lineage>
        <taxon>Bacteria</taxon>
        <taxon>Pseudomonadati</taxon>
        <taxon>Verrucomicrobiota</taxon>
        <taxon>Opitutia</taxon>
        <taxon>Opitutia incertae sedis</taxon>
        <taxon>Candidatus Spyradosoma</taxon>
    </lineage>
</organism>
<dbReference type="Pfam" id="PF07589">
    <property type="entry name" value="PEP-CTERM"/>
    <property type="match status" value="1"/>
</dbReference>
<evidence type="ECO:0000313" key="3">
    <source>
        <dbReference type="EMBL" id="HIV03816.1"/>
    </source>
</evidence>
<name>A0A9D1NJ39_9BACT</name>
<dbReference type="AlphaFoldDB" id="A0A9D1NJ39"/>
<proteinExistence type="predicted"/>
<dbReference type="InterPro" id="IPR013424">
    <property type="entry name" value="Ice-binding_C"/>
</dbReference>
<accession>A0A9D1NJ39</accession>
<evidence type="ECO:0000256" key="1">
    <source>
        <dbReference type="SAM" id="SignalP"/>
    </source>
</evidence>
<comment type="caution">
    <text evidence="3">The sequence shown here is derived from an EMBL/GenBank/DDBJ whole genome shotgun (WGS) entry which is preliminary data.</text>
</comment>
<keyword evidence="1" id="KW-0732">Signal</keyword>
<dbReference type="EMBL" id="DVOG01000042">
    <property type="protein sequence ID" value="HIV03816.1"/>
    <property type="molecule type" value="Genomic_DNA"/>
</dbReference>
<feature type="signal peptide" evidence="1">
    <location>
        <begin position="1"/>
        <end position="20"/>
    </location>
</feature>
<reference evidence="3" key="1">
    <citation type="submission" date="2020-10" db="EMBL/GenBank/DDBJ databases">
        <authorList>
            <person name="Gilroy R."/>
        </authorList>
    </citation>
    <scope>NUCLEOTIDE SEQUENCE</scope>
    <source>
        <strain evidence="3">10669</strain>
    </source>
</reference>
<sequence length="257" mass="26261">MKNYITVAALLAAGAAFANADVVLHDITFADGNVITSDASLSNTGVSATITTNPADKTLYQSTILGVYSGPVKELPNVTLWVKEGGTYKGNNNLTLNALKLDSGVSILSGVGATPSANEVSFNDGRNITLTGTDGFLDVDCDTFGKVIVSGLSGDSAVYLNSNGKLTLNSGNTLSDDVDIYAIVSGDAGSRTLVSGLSDGWSGSVFISTNDGTSYEKASFTVSGGELSVSTIPEPSAFGLLAGLGALALVASRRRRK</sequence>
<feature type="chain" id="PRO_5039587772" evidence="1">
    <location>
        <begin position="21"/>
        <end position="257"/>
    </location>
</feature>